<protein>
    <submittedName>
        <fullName evidence="4">Dihydrodipicolinate synthase/N-acetylneuraminate lyase</fullName>
    </submittedName>
</protein>
<dbReference type="PANTHER" id="PTHR12128:SF66">
    <property type="entry name" value="4-HYDROXY-2-OXOGLUTARATE ALDOLASE, MITOCHONDRIAL"/>
    <property type="match status" value="1"/>
</dbReference>
<evidence type="ECO:0000256" key="2">
    <source>
        <dbReference type="ARBA" id="ARBA00023239"/>
    </source>
</evidence>
<keyword evidence="2 3" id="KW-0456">Lyase</keyword>
<dbReference type="RefSeq" id="WP_209978565.1">
    <property type="nucleotide sequence ID" value="NZ_JAGGLB010000047.1"/>
</dbReference>
<proteinExistence type="inferred from homology"/>
<dbReference type="InterPro" id="IPR002220">
    <property type="entry name" value="DapA-like"/>
</dbReference>
<gene>
    <name evidence="4" type="ORF">J2Z66_007932</name>
</gene>
<dbReference type="CDD" id="cd00408">
    <property type="entry name" value="DHDPS-like"/>
    <property type="match status" value="1"/>
</dbReference>
<evidence type="ECO:0000256" key="3">
    <source>
        <dbReference type="PIRNR" id="PIRNR001365"/>
    </source>
</evidence>
<evidence type="ECO:0000256" key="1">
    <source>
        <dbReference type="ARBA" id="ARBA00007592"/>
    </source>
</evidence>
<dbReference type="SMART" id="SM01130">
    <property type="entry name" value="DHDPS"/>
    <property type="match status" value="1"/>
</dbReference>
<sequence>MKDNSRVRQLLSGPIASISTPFKRDGSIDYPALRNIVEFVIAANSGTLLLTWGDSLYSILTDSEITEVTRVVVEQNAGRKLVVAAGNWWTGESVRFAKYCKEIGVDMYMPLPPNWANSCTADTLVEHFAQVANVMPVMLVTALGPGVSVPLSVVKTLLERKANIVAVKDDICGAYGRRLASMVKGQWLFLSGGRKENHMDALLYGVDAYLSIYMRFKPEIAHRYWSAVQAGNQDEAIAVINMYDIPFMDFVGTIGADFDAVIHASMELFGVAERWRRLPYNSLTDEQMGKLNDFFRTLGLL</sequence>
<dbReference type="PIRSF" id="PIRSF001365">
    <property type="entry name" value="DHDPS"/>
    <property type="match status" value="1"/>
</dbReference>
<dbReference type="EMBL" id="JAGGLB010000047">
    <property type="protein sequence ID" value="MBP1996286.1"/>
    <property type="molecule type" value="Genomic_DNA"/>
</dbReference>
<keyword evidence="5" id="KW-1185">Reference proteome</keyword>
<dbReference type="Proteomes" id="UP001519287">
    <property type="component" value="Unassembled WGS sequence"/>
</dbReference>
<dbReference type="SUPFAM" id="SSF51569">
    <property type="entry name" value="Aldolase"/>
    <property type="match status" value="1"/>
</dbReference>
<evidence type="ECO:0000313" key="4">
    <source>
        <dbReference type="EMBL" id="MBP1996286.1"/>
    </source>
</evidence>
<name>A0ABS4JAL4_9BACL</name>
<accession>A0ABS4JAL4</accession>
<comment type="caution">
    <text evidence="4">The sequence shown here is derived from an EMBL/GenBank/DDBJ whole genome shotgun (WGS) entry which is preliminary data.</text>
</comment>
<dbReference type="GO" id="GO:0016829">
    <property type="term" value="F:lyase activity"/>
    <property type="evidence" value="ECO:0007669"/>
    <property type="project" value="UniProtKB-KW"/>
</dbReference>
<dbReference type="Pfam" id="PF00701">
    <property type="entry name" value="DHDPS"/>
    <property type="match status" value="1"/>
</dbReference>
<dbReference type="InterPro" id="IPR013785">
    <property type="entry name" value="Aldolase_TIM"/>
</dbReference>
<comment type="similarity">
    <text evidence="1 3">Belongs to the DapA family.</text>
</comment>
<reference evidence="4 5" key="1">
    <citation type="submission" date="2021-03" db="EMBL/GenBank/DDBJ databases">
        <title>Genomic Encyclopedia of Type Strains, Phase IV (KMG-IV): sequencing the most valuable type-strain genomes for metagenomic binning, comparative biology and taxonomic classification.</title>
        <authorList>
            <person name="Goeker M."/>
        </authorList>
    </citation>
    <scope>NUCLEOTIDE SEQUENCE [LARGE SCALE GENOMIC DNA]</scope>
    <source>
        <strain evidence="4 5">DSM 26048</strain>
    </source>
</reference>
<dbReference type="Gene3D" id="3.20.20.70">
    <property type="entry name" value="Aldolase class I"/>
    <property type="match status" value="1"/>
</dbReference>
<dbReference type="PANTHER" id="PTHR12128">
    <property type="entry name" value="DIHYDRODIPICOLINATE SYNTHASE"/>
    <property type="match status" value="1"/>
</dbReference>
<evidence type="ECO:0000313" key="5">
    <source>
        <dbReference type="Proteomes" id="UP001519287"/>
    </source>
</evidence>
<organism evidence="4 5">
    <name type="scientific">Paenibacillus eucommiae</name>
    <dbReference type="NCBI Taxonomy" id="1355755"/>
    <lineage>
        <taxon>Bacteria</taxon>
        <taxon>Bacillati</taxon>
        <taxon>Bacillota</taxon>
        <taxon>Bacilli</taxon>
        <taxon>Bacillales</taxon>
        <taxon>Paenibacillaceae</taxon>
        <taxon>Paenibacillus</taxon>
    </lineage>
</organism>